<dbReference type="InterPro" id="IPR050190">
    <property type="entry name" value="UPF0213_domain"/>
</dbReference>
<evidence type="ECO:0000256" key="1">
    <source>
        <dbReference type="ARBA" id="ARBA00007435"/>
    </source>
</evidence>
<dbReference type="Pfam" id="PF01541">
    <property type="entry name" value="GIY-YIG"/>
    <property type="match status" value="1"/>
</dbReference>
<dbReference type="AlphaFoldDB" id="A0A4U1Z0M6"/>
<dbReference type="PROSITE" id="PS50164">
    <property type="entry name" value="GIY_YIG"/>
    <property type="match status" value="1"/>
</dbReference>
<feature type="domain" description="GIY-YIG" evidence="2">
    <location>
        <begin position="3"/>
        <end position="79"/>
    </location>
</feature>
<proteinExistence type="inferred from homology"/>
<dbReference type="Proteomes" id="UP000305234">
    <property type="component" value="Unassembled WGS sequence"/>
</dbReference>
<dbReference type="Gene3D" id="3.40.1440.10">
    <property type="entry name" value="GIY-YIG endonuclease"/>
    <property type="match status" value="1"/>
</dbReference>
<dbReference type="EMBL" id="SYUW01000026">
    <property type="protein sequence ID" value="TKF25901.1"/>
    <property type="molecule type" value="Genomic_DNA"/>
</dbReference>
<dbReference type="InterPro" id="IPR035901">
    <property type="entry name" value="GIY-YIG_endonuc_sf"/>
</dbReference>
<comment type="caution">
    <text evidence="3">The sequence shown here is derived from an EMBL/GenBank/DDBJ whole genome shotgun (WGS) entry which is preliminary data.</text>
</comment>
<comment type="similarity">
    <text evidence="1">Belongs to the UPF0213 family.</text>
</comment>
<dbReference type="Proteomes" id="UP000307574">
    <property type="component" value="Unassembled WGS sequence"/>
</dbReference>
<name>A0A4U1Z0M6_9VIBR</name>
<dbReference type="CDD" id="cd10448">
    <property type="entry name" value="GIY-YIG_unchar_3"/>
    <property type="match status" value="1"/>
</dbReference>
<dbReference type="SUPFAM" id="SSF82771">
    <property type="entry name" value="GIY-YIG endonuclease"/>
    <property type="match status" value="1"/>
</dbReference>
<gene>
    <name evidence="4" type="ORF">FCV50_05755</name>
    <name evidence="3" type="ORF">FCV52_10415</name>
</gene>
<dbReference type="PANTHER" id="PTHR34477">
    <property type="entry name" value="UPF0213 PROTEIN YHBQ"/>
    <property type="match status" value="1"/>
</dbReference>
<evidence type="ECO:0000313" key="6">
    <source>
        <dbReference type="Proteomes" id="UP000307574"/>
    </source>
</evidence>
<dbReference type="EMBL" id="SYUV01000017">
    <property type="protein sequence ID" value="TKF34125.1"/>
    <property type="molecule type" value="Genomic_DNA"/>
</dbReference>
<evidence type="ECO:0000313" key="3">
    <source>
        <dbReference type="EMBL" id="TKF25901.1"/>
    </source>
</evidence>
<accession>A0A4U1Z0M6</accession>
<sequence length="95" mass="11401">MDRQPCVYVLSSPNNNVLYIGVTSQLKQRIWQHKNNIMPSFTSKYNVHNLVYYELFEDIEAAIAREKQLKTWKRAWKNELVKSVNPSWQDLYHML</sequence>
<dbReference type="InterPro" id="IPR000305">
    <property type="entry name" value="GIY-YIG_endonuc"/>
</dbReference>
<organism evidence="3 5">
    <name type="scientific">Vibrio kanaloae</name>
    <dbReference type="NCBI Taxonomy" id="170673"/>
    <lineage>
        <taxon>Bacteria</taxon>
        <taxon>Pseudomonadati</taxon>
        <taxon>Pseudomonadota</taxon>
        <taxon>Gammaproteobacteria</taxon>
        <taxon>Vibrionales</taxon>
        <taxon>Vibrionaceae</taxon>
        <taxon>Vibrio</taxon>
    </lineage>
</organism>
<dbReference type="RefSeq" id="WP_077679848.1">
    <property type="nucleotide sequence ID" value="NZ_CP065150.1"/>
</dbReference>
<evidence type="ECO:0000313" key="4">
    <source>
        <dbReference type="EMBL" id="TKF34125.1"/>
    </source>
</evidence>
<dbReference type="PANTHER" id="PTHR34477:SF5">
    <property type="entry name" value="BSL5627 PROTEIN"/>
    <property type="match status" value="1"/>
</dbReference>
<protein>
    <submittedName>
        <fullName evidence="3">GIY-YIG nuclease family protein</fullName>
    </submittedName>
</protein>
<reference evidence="5 6" key="1">
    <citation type="submission" date="2019-04" db="EMBL/GenBank/DDBJ databases">
        <title>A reverse ecology approach based on a biological definition of microbial populations.</title>
        <authorList>
            <person name="Arevalo P."/>
            <person name="Vaninsberghe D."/>
            <person name="Elsherbini J."/>
            <person name="Gore J."/>
            <person name="Polz M."/>
        </authorList>
    </citation>
    <scope>NUCLEOTIDE SEQUENCE [LARGE SCALE GENOMIC DNA]</scope>
    <source>
        <strain evidence="3 5">10N.261.46.E4</strain>
        <strain evidence="4 6">10N.261.46.F4</strain>
    </source>
</reference>
<evidence type="ECO:0000259" key="2">
    <source>
        <dbReference type="PROSITE" id="PS50164"/>
    </source>
</evidence>
<evidence type="ECO:0000313" key="5">
    <source>
        <dbReference type="Proteomes" id="UP000305234"/>
    </source>
</evidence>